<gene>
    <name evidence="11" type="ORF">RCC75_14695</name>
    <name evidence="12" type="ORF">RCG00_02230</name>
</gene>
<accession>A0AA51R4Y7</accession>
<dbReference type="Proteomes" id="UP001223336">
    <property type="component" value="Unassembled WGS sequence"/>
</dbReference>
<evidence type="ECO:0000256" key="4">
    <source>
        <dbReference type="ARBA" id="ARBA00022679"/>
    </source>
</evidence>
<dbReference type="InterPro" id="IPR000917">
    <property type="entry name" value="Sulfatase_N"/>
</dbReference>
<dbReference type="CDD" id="cd16017">
    <property type="entry name" value="LptA"/>
    <property type="match status" value="1"/>
</dbReference>
<evidence type="ECO:0000259" key="9">
    <source>
        <dbReference type="Pfam" id="PF00884"/>
    </source>
</evidence>
<keyword evidence="3" id="KW-0997">Cell inner membrane</keyword>
<feature type="transmembrane region" description="Helical" evidence="8">
    <location>
        <begin position="124"/>
        <end position="142"/>
    </location>
</feature>
<reference evidence="12 13" key="1">
    <citation type="submission" date="2023-08" db="EMBL/GenBank/DDBJ databases">
        <title>New molecular markers tilS and rpoB for phylogenetic and monitoring studies of the genus Thiothrix biodiversity.</title>
        <authorList>
            <person name="Ravin N.V."/>
            <person name="Smolyakov D."/>
            <person name="Markov N.D."/>
            <person name="Beletsky A.V."/>
            <person name="Mardanov A.V."/>
            <person name="Rudenko T.S."/>
            <person name="Grabovich M.Y."/>
        </authorList>
    </citation>
    <scope>NUCLEOTIDE SEQUENCE</scope>
    <source>
        <strain evidence="12">DNT52</strain>
        <strain evidence="11 13">H33</strain>
    </source>
</reference>
<dbReference type="InterPro" id="IPR040423">
    <property type="entry name" value="PEA_transferase"/>
</dbReference>
<dbReference type="InterPro" id="IPR058130">
    <property type="entry name" value="PEA_transf_C"/>
</dbReference>
<dbReference type="EMBL" id="JAVFKN010000021">
    <property type="protein sequence ID" value="MDQ5769789.1"/>
    <property type="molecule type" value="Genomic_DNA"/>
</dbReference>
<sequence>MFLKFPWSPARLITVVALFVTVAYNQTLFAELHSRLNVFSWDAGGFVVTLFALMLALLGVPLLLLAQSVLLKPLLMSVVMLAAVLSYFTDSLGIVFDVDMIRNTAETVRDNNQQEARELLSLPLILHVLLWGVAPSIVIALIPMKRHQRWWHGAGIRTAYAVGLIVIATGLFVVNNKYATFFGRENAGLKVYITPLFALHSSYRYFDTLYAGKAQPFVTLGNDARQQKAAPRRTIGIMVVGETARADHFSLNGYARPTNPRLSQEALVSFENVASCGTSTAYSVPCMFSFLGQADYSPEAADRQSNVLDVLQHAGVKVVWIDNNSSCKGVCTRIENTNMTQNANPADDMYSDHGYYDEAMLTDLPRYVAGDQDVLIVLHTLGSHGPTYHKRYPPEFAQFQPYCQHDTPHTCSSEEVINAYDNTLLYTDYVLSKAIDWLKSQSAQADTFLLYASDHGESLGENGIYLHGLPYLLAPKAQTHIPMLLWRPESYWQQNPQAWSTLQTKKSVELSHDNLPHSLLGIYAVHTGVYQTGLDLLR</sequence>
<dbReference type="NCBIfam" id="NF028537">
    <property type="entry name" value="P_eth_NH2_trans"/>
    <property type="match status" value="1"/>
</dbReference>
<dbReference type="GO" id="GO:0009244">
    <property type="term" value="P:lipopolysaccharide core region biosynthetic process"/>
    <property type="evidence" value="ECO:0007669"/>
    <property type="project" value="TreeGrafter"/>
</dbReference>
<proteinExistence type="predicted"/>
<dbReference type="PANTHER" id="PTHR30443">
    <property type="entry name" value="INNER MEMBRANE PROTEIN"/>
    <property type="match status" value="1"/>
</dbReference>
<feature type="transmembrane region" description="Helical" evidence="8">
    <location>
        <begin position="154"/>
        <end position="174"/>
    </location>
</feature>
<evidence type="ECO:0000256" key="8">
    <source>
        <dbReference type="SAM" id="Phobius"/>
    </source>
</evidence>
<evidence type="ECO:0000259" key="10">
    <source>
        <dbReference type="Pfam" id="PF08019"/>
    </source>
</evidence>
<evidence type="ECO:0000313" key="13">
    <source>
        <dbReference type="Proteomes" id="UP001223336"/>
    </source>
</evidence>
<keyword evidence="2" id="KW-1003">Cell membrane</keyword>
<dbReference type="GO" id="GO:0016776">
    <property type="term" value="F:phosphotransferase activity, phosphate group as acceptor"/>
    <property type="evidence" value="ECO:0007669"/>
    <property type="project" value="TreeGrafter"/>
</dbReference>
<feature type="transmembrane region" description="Helical" evidence="8">
    <location>
        <begin position="46"/>
        <end position="66"/>
    </location>
</feature>
<keyword evidence="6 8" id="KW-1133">Transmembrane helix</keyword>
<keyword evidence="5 8" id="KW-0812">Transmembrane</keyword>
<keyword evidence="4 12" id="KW-0808">Transferase</keyword>
<organism evidence="12">
    <name type="scientific">Thiothrix subterranea</name>
    <dbReference type="NCBI Taxonomy" id="2735563"/>
    <lineage>
        <taxon>Bacteria</taxon>
        <taxon>Pseudomonadati</taxon>
        <taxon>Pseudomonadota</taxon>
        <taxon>Gammaproteobacteria</taxon>
        <taxon>Thiotrichales</taxon>
        <taxon>Thiotrichaceae</taxon>
        <taxon>Thiothrix</taxon>
    </lineage>
</organism>
<dbReference type="Proteomes" id="UP001229862">
    <property type="component" value="Chromosome"/>
</dbReference>
<dbReference type="EMBL" id="CP133217">
    <property type="protein sequence ID" value="WML87185.1"/>
    <property type="molecule type" value="Genomic_DNA"/>
</dbReference>
<evidence type="ECO:0000256" key="3">
    <source>
        <dbReference type="ARBA" id="ARBA00022519"/>
    </source>
</evidence>
<keyword evidence="7 8" id="KW-0472">Membrane</keyword>
<feature type="transmembrane region" description="Helical" evidence="8">
    <location>
        <begin position="73"/>
        <end position="96"/>
    </location>
</feature>
<feature type="domain" description="Sulfatase N-terminal" evidence="9">
    <location>
        <begin position="237"/>
        <end position="521"/>
    </location>
</feature>
<comment type="subcellular location">
    <subcellularLocation>
        <location evidence="1">Cell inner membrane</location>
        <topology evidence="1">Multi-pass membrane protein</topology>
    </subcellularLocation>
</comment>
<feature type="domain" description="Phosphoethanolamine transferase N-terminal" evidence="10">
    <location>
        <begin position="55"/>
        <end position="207"/>
    </location>
</feature>
<dbReference type="PANTHER" id="PTHR30443:SF0">
    <property type="entry name" value="PHOSPHOETHANOLAMINE TRANSFERASE EPTA"/>
    <property type="match status" value="1"/>
</dbReference>
<evidence type="ECO:0000313" key="12">
    <source>
        <dbReference type="EMBL" id="WML87185.1"/>
    </source>
</evidence>
<evidence type="ECO:0000256" key="1">
    <source>
        <dbReference type="ARBA" id="ARBA00004429"/>
    </source>
</evidence>
<keyword evidence="13" id="KW-1185">Reference proteome</keyword>
<evidence type="ECO:0000313" key="11">
    <source>
        <dbReference type="EMBL" id="MDQ5769789.1"/>
    </source>
</evidence>
<dbReference type="Gene3D" id="3.40.720.10">
    <property type="entry name" value="Alkaline Phosphatase, subunit A"/>
    <property type="match status" value="1"/>
</dbReference>
<dbReference type="RefSeq" id="WP_308135607.1">
    <property type="nucleotide sequence ID" value="NZ_CP133217.1"/>
</dbReference>
<evidence type="ECO:0000256" key="2">
    <source>
        <dbReference type="ARBA" id="ARBA00022475"/>
    </source>
</evidence>
<dbReference type="Pfam" id="PF00884">
    <property type="entry name" value="Sulfatase"/>
    <property type="match status" value="1"/>
</dbReference>
<dbReference type="InterPro" id="IPR012549">
    <property type="entry name" value="EptA-like_N"/>
</dbReference>
<evidence type="ECO:0000256" key="5">
    <source>
        <dbReference type="ARBA" id="ARBA00022692"/>
    </source>
</evidence>
<evidence type="ECO:0000256" key="6">
    <source>
        <dbReference type="ARBA" id="ARBA00022989"/>
    </source>
</evidence>
<dbReference type="Pfam" id="PF08019">
    <property type="entry name" value="EptA_B_N"/>
    <property type="match status" value="1"/>
</dbReference>
<dbReference type="AlphaFoldDB" id="A0AA51R4Y7"/>
<dbReference type="GO" id="GO:0005886">
    <property type="term" value="C:plasma membrane"/>
    <property type="evidence" value="ECO:0007669"/>
    <property type="project" value="UniProtKB-SubCell"/>
</dbReference>
<dbReference type="InterPro" id="IPR017850">
    <property type="entry name" value="Alkaline_phosphatase_core_sf"/>
</dbReference>
<dbReference type="SUPFAM" id="SSF53649">
    <property type="entry name" value="Alkaline phosphatase-like"/>
    <property type="match status" value="1"/>
</dbReference>
<name>A0AA51R4Y7_9GAMM</name>
<evidence type="ECO:0000256" key="7">
    <source>
        <dbReference type="ARBA" id="ARBA00023136"/>
    </source>
</evidence>
<protein>
    <submittedName>
        <fullName evidence="12">Phosphoethanolamine--lipid A transferase</fullName>
    </submittedName>
</protein>